<dbReference type="AlphaFoldDB" id="A0A914E5W1"/>
<organism evidence="1 2">
    <name type="scientific">Acrobeloides nanus</name>
    <dbReference type="NCBI Taxonomy" id="290746"/>
    <lineage>
        <taxon>Eukaryota</taxon>
        <taxon>Metazoa</taxon>
        <taxon>Ecdysozoa</taxon>
        <taxon>Nematoda</taxon>
        <taxon>Chromadorea</taxon>
        <taxon>Rhabditida</taxon>
        <taxon>Tylenchina</taxon>
        <taxon>Cephalobomorpha</taxon>
        <taxon>Cephaloboidea</taxon>
        <taxon>Cephalobidae</taxon>
        <taxon>Acrobeloides</taxon>
    </lineage>
</organism>
<dbReference type="Proteomes" id="UP000887540">
    <property type="component" value="Unplaced"/>
</dbReference>
<reference evidence="2" key="1">
    <citation type="submission" date="2022-11" db="UniProtKB">
        <authorList>
            <consortium name="WormBaseParasite"/>
        </authorList>
    </citation>
    <scope>IDENTIFICATION</scope>
</reference>
<protein>
    <submittedName>
        <fullName evidence="2">Uncharacterized protein</fullName>
    </submittedName>
</protein>
<dbReference type="WBParaSite" id="ACRNAN_scaffold579.g27338.t1">
    <property type="protein sequence ID" value="ACRNAN_scaffold579.g27338.t1"/>
    <property type="gene ID" value="ACRNAN_scaffold579.g27338"/>
</dbReference>
<evidence type="ECO:0000313" key="2">
    <source>
        <dbReference type="WBParaSite" id="ACRNAN_scaffold579.g27338.t1"/>
    </source>
</evidence>
<keyword evidence="1" id="KW-1185">Reference proteome</keyword>
<proteinExistence type="predicted"/>
<accession>A0A914E5W1</accession>
<evidence type="ECO:0000313" key="1">
    <source>
        <dbReference type="Proteomes" id="UP000887540"/>
    </source>
</evidence>
<name>A0A914E5W1_9BILA</name>
<sequence>MKIEPLSMGGCRMQRYHDDGCDCGIMLRLHLTKWDYEKWDEEIHFKRRRTERDTGKNICYNIYDIDKPDFKIRNAQSLFFELIEIDGNHSEYPQSLLEKLMEFLKKLFGAAKKINAQRFRIINNAHFELVKLLEHVEADIVEFASLDLEEGEDRMPTIEFNHDGERVYKSWTLEEFGNLLNSIKAKEQAKIEFNLEVNERYSFIEFLDVFNGVNPHGCYIILNFHQIYLEIEEDFCEKLFEKYLTEEDPEKLIGSYKFDASSRSIYRFPLSYVHIFENAFNYVKKLKIKPIYEKVAKRISQNFEVRRTQKFSSIIVFEYGEDIPINKIEKENMIDSVLGVVFKIDLL</sequence>